<dbReference type="InterPro" id="IPR018108">
    <property type="entry name" value="MCP_transmembrane"/>
</dbReference>
<evidence type="ECO:0000256" key="4">
    <source>
        <dbReference type="ARBA" id="ARBA00022692"/>
    </source>
</evidence>
<organism evidence="12">
    <name type="scientific">Medioppia subpectinata</name>
    <dbReference type="NCBI Taxonomy" id="1979941"/>
    <lineage>
        <taxon>Eukaryota</taxon>
        <taxon>Metazoa</taxon>
        <taxon>Ecdysozoa</taxon>
        <taxon>Arthropoda</taxon>
        <taxon>Chelicerata</taxon>
        <taxon>Arachnida</taxon>
        <taxon>Acari</taxon>
        <taxon>Acariformes</taxon>
        <taxon>Sarcoptiformes</taxon>
        <taxon>Oribatida</taxon>
        <taxon>Brachypylina</taxon>
        <taxon>Oppioidea</taxon>
        <taxon>Oppiidae</taxon>
        <taxon>Medioppia</taxon>
    </lineage>
</organism>
<evidence type="ECO:0000256" key="10">
    <source>
        <dbReference type="PROSITE-ProRule" id="PRU00282"/>
    </source>
</evidence>
<keyword evidence="3 11" id="KW-0813">Transport</keyword>
<keyword evidence="8" id="KW-0496">Mitochondrion</keyword>
<evidence type="ECO:0000256" key="7">
    <source>
        <dbReference type="ARBA" id="ARBA00022989"/>
    </source>
</evidence>
<evidence type="ECO:0000256" key="5">
    <source>
        <dbReference type="ARBA" id="ARBA00022737"/>
    </source>
</evidence>
<evidence type="ECO:0000256" key="1">
    <source>
        <dbReference type="ARBA" id="ARBA00004448"/>
    </source>
</evidence>
<accession>A0A7R9L6H1</accession>
<dbReference type="GO" id="GO:0005743">
    <property type="term" value="C:mitochondrial inner membrane"/>
    <property type="evidence" value="ECO:0007669"/>
    <property type="project" value="UniProtKB-SubCell"/>
</dbReference>
<proteinExistence type="inferred from homology"/>
<feature type="non-terminal residue" evidence="12">
    <location>
        <position position="97"/>
    </location>
</feature>
<dbReference type="PANTHER" id="PTHR45760:SF2">
    <property type="entry name" value="FI19922P1-RELATED"/>
    <property type="match status" value="1"/>
</dbReference>
<reference evidence="12" key="1">
    <citation type="submission" date="2020-11" db="EMBL/GenBank/DDBJ databases">
        <authorList>
            <person name="Tran Van P."/>
        </authorList>
    </citation>
    <scope>NUCLEOTIDE SEQUENCE</scope>
</reference>
<comment type="subcellular location">
    <subcellularLocation>
        <location evidence="1">Mitochondrion inner membrane</location>
        <topology evidence="1">Multi-pass membrane protein</topology>
    </subcellularLocation>
</comment>
<dbReference type="AlphaFoldDB" id="A0A7R9L6H1"/>
<dbReference type="EMBL" id="OC869874">
    <property type="protein sequence ID" value="CAD7634774.1"/>
    <property type="molecule type" value="Genomic_DNA"/>
</dbReference>
<keyword evidence="13" id="KW-1185">Reference proteome</keyword>
<dbReference type="OrthoDB" id="1747031at2759"/>
<dbReference type="Pfam" id="PF00153">
    <property type="entry name" value="Mito_carr"/>
    <property type="match status" value="1"/>
</dbReference>
<keyword evidence="5" id="KW-0677">Repeat</keyword>
<evidence type="ECO:0000256" key="3">
    <source>
        <dbReference type="ARBA" id="ARBA00022448"/>
    </source>
</evidence>
<dbReference type="InterPro" id="IPR023395">
    <property type="entry name" value="MCP_dom_sf"/>
</dbReference>
<dbReference type="PANTHER" id="PTHR45760">
    <property type="entry name" value="FI19922P1-RELATED"/>
    <property type="match status" value="1"/>
</dbReference>
<evidence type="ECO:0000256" key="9">
    <source>
        <dbReference type="ARBA" id="ARBA00023136"/>
    </source>
</evidence>
<protein>
    <submittedName>
        <fullName evidence="12">Uncharacterized protein</fullName>
    </submittedName>
</protein>
<dbReference type="EMBL" id="CAJPIZ010015299">
    <property type="protein sequence ID" value="CAG2115204.1"/>
    <property type="molecule type" value="Genomic_DNA"/>
</dbReference>
<keyword evidence="7" id="KW-1133">Transmembrane helix</keyword>
<evidence type="ECO:0000256" key="8">
    <source>
        <dbReference type="ARBA" id="ARBA00023128"/>
    </source>
</evidence>
<dbReference type="InterPro" id="IPR045315">
    <property type="entry name" value="Mtm1-like"/>
</dbReference>
<dbReference type="Proteomes" id="UP000759131">
    <property type="component" value="Unassembled WGS sequence"/>
</dbReference>
<keyword evidence="9 10" id="KW-0472">Membrane</keyword>
<evidence type="ECO:0000256" key="11">
    <source>
        <dbReference type="RuleBase" id="RU000488"/>
    </source>
</evidence>
<comment type="similarity">
    <text evidence="2 11">Belongs to the mitochondrial carrier (TC 2.A.29) family.</text>
</comment>
<name>A0A7R9L6H1_9ACAR</name>
<evidence type="ECO:0000313" key="13">
    <source>
        <dbReference type="Proteomes" id="UP000759131"/>
    </source>
</evidence>
<keyword evidence="4 10" id="KW-0812">Transmembrane</keyword>
<keyword evidence="6" id="KW-0999">Mitochondrion inner membrane</keyword>
<evidence type="ECO:0000313" key="12">
    <source>
        <dbReference type="EMBL" id="CAD7634774.1"/>
    </source>
</evidence>
<sequence length="97" mass="10324">MGDNKKSDHNLTPVQRLMSSCVGATVTSLCTTPLDVVKTRLQAQQKASLTATKKPTVTSAVAKQASGHFGETFETFVKISRAEGVTVLWSGLPATLF</sequence>
<evidence type="ECO:0000256" key="6">
    <source>
        <dbReference type="ARBA" id="ARBA00022792"/>
    </source>
</evidence>
<dbReference type="Gene3D" id="1.50.40.10">
    <property type="entry name" value="Mitochondrial carrier domain"/>
    <property type="match status" value="1"/>
</dbReference>
<dbReference type="SUPFAM" id="SSF103506">
    <property type="entry name" value="Mitochondrial carrier"/>
    <property type="match status" value="1"/>
</dbReference>
<gene>
    <name evidence="12" type="ORF">OSB1V03_LOCUS15168</name>
</gene>
<dbReference type="PROSITE" id="PS50920">
    <property type="entry name" value="SOLCAR"/>
    <property type="match status" value="1"/>
</dbReference>
<feature type="repeat" description="Solcar" evidence="10">
    <location>
        <begin position="11"/>
        <end position="97"/>
    </location>
</feature>
<evidence type="ECO:0000256" key="2">
    <source>
        <dbReference type="ARBA" id="ARBA00006375"/>
    </source>
</evidence>
<dbReference type="GO" id="GO:1990542">
    <property type="term" value="P:mitochondrial transmembrane transport"/>
    <property type="evidence" value="ECO:0007669"/>
    <property type="project" value="InterPro"/>
</dbReference>